<reference evidence="5 6" key="1">
    <citation type="journal article" date="2019" name="Plant Biotechnol. J.">
        <title>The red bayberry genome and genetic basis of sex determination.</title>
        <authorList>
            <person name="Jia H.M."/>
            <person name="Jia H.J."/>
            <person name="Cai Q.L."/>
            <person name="Wang Y."/>
            <person name="Zhao H.B."/>
            <person name="Yang W.F."/>
            <person name="Wang G.Y."/>
            <person name="Li Y.H."/>
            <person name="Zhan D.L."/>
            <person name="Shen Y.T."/>
            <person name="Niu Q.F."/>
            <person name="Chang L."/>
            <person name="Qiu J."/>
            <person name="Zhao L."/>
            <person name="Xie H.B."/>
            <person name="Fu W.Y."/>
            <person name="Jin J."/>
            <person name="Li X.W."/>
            <person name="Jiao Y."/>
            <person name="Zhou C.C."/>
            <person name="Tu T."/>
            <person name="Chai C.Y."/>
            <person name="Gao J.L."/>
            <person name="Fan L.J."/>
            <person name="van de Weg E."/>
            <person name="Wang J.Y."/>
            <person name="Gao Z.S."/>
        </authorList>
    </citation>
    <scope>NUCLEOTIDE SEQUENCE [LARGE SCALE GENOMIC DNA]</scope>
    <source>
        <tissue evidence="5">Leaves</tissue>
    </source>
</reference>
<name>A0A6A1V3X2_9ROSI</name>
<dbReference type="SUPFAM" id="SSF49899">
    <property type="entry name" value="Concanavalin A-like lectins/glucanases"/>
    <property type="match status" value="1"/>
</dbReference>
<dbReference type="PANTHER" id="PTHR32401:SF49">
    <property type="entry name" value="OS10G0129200 PROTEIN"/>
    <property type="match status" value="1"/>
</dbReference>
<dbReference type="OrthoDB" id="2014828at2759"/>
<dbReference type="Pfam" id="PF00139">
    <property type="entry name" value="Lectin_legB"/>
    <property type="match status" value="1"/>
</dbReference>
<keyword evidence="6" id="KW-1185">Reference proteome</keyword>
<evidence type="ECO:0000313" key="5">
    <source>
        <dbReference type="EMBL" id="KAB1206567.1"/>
    </source>
</evidence>
<dbReference type="InterPro" id="IPR013320">
    <property type="entry name" value="ConA-like_dom_sf"/>
</dbReference>
<dbReference type="Proteomes" id="UP000516437">
    <property type="component" value="Chromosome 7"/>
</dbReference>
<dbReference type="PROSITE" id="PS00307">
    <property type="entry name" value="LECTIN_LEGUME_BETA"/>
    <property type="match status" value="1"/>
</dbReference>
<dbReference type="PANTHER" id="PTHR32401">
    <property type="entry name" value="CONCANAVALIN A-LIKE LECTIN FAMILY PROTEIN"/>
    <property type="match status" value="1"/>
</dbReference>
<evidence type="ECO:0000256" key="3">
    <source>
        <dbReference type="SAM" id="SignalP"/>
    </source>
</evidence>
<gene>
    <name evidence="5" type="ORF">CJ030_MR7G015966</name>
</gene>
<dbReference type="GO" id="GO:0030246">
    <property type="term" value="F:carbohydrate binding"/>
    <property type="evidence" value="ECO:0007669"/>
    <property type="project" value="UniProtKB-KW"/>
</dbReference>
<dbReference type="InterPro" id="IPR016363">
    <property type="entry name" value="L-lectin"/>
</dbReference>
<dbReference type="InterPro" id="IPR001220">
    <property type="entry name" value="Legume_lectin_dom"/>
</dbReference>
<feature type="chain" id="PRO_5025570641" evidence="3">
    <location>
        <begin position="28"/>
        <end position="305"/>
    </location>
</feature>
<proteinExistence type="inferred from homology"/>
<dbReference type="AlphaFoldDB" id="A0A6A1V3X2"/>
<accession>A0A6A1V3X2</accession>
<keyword evidence="3" id="KW-0732">Signal</keyword>
<dbReference type="Gene3D" id="2.60.120.200">
    <property type="match status" value="1"/>
</dbReference>
<evidence type="ECO:0000313" key="6">
    <source>
        <dbReference type="Proteomes" id="UP000516437"/>
    </source>
</evidence>
<organism evidence="5 6">
    <name type="scientific">Morella rubra</name>
    <name type="common">Chinese bayberry</name>
    <dbReference type="NCBI Taxonomy" id="262757"/>
    <lineage>
        <taxon>Eukaryota</taxon>
        <taxon>Viridiplantae</taxon>
        <taxon>Streptophyta</taxon>
        <taxon>Embryophyta</taxon>
        <taxon>Tracheophyta</taxon>
        <taxon>Spermatophyta</taxon>
        <taxon>Magnoliopsida</taxon>
        <taxon>eudicotyledons</taxon>
        <taxon>Gunneridae</taxon>
        <taxon>Pentapetalae</taxon>
        <taxon>rosids</taxon>
        <taxon>fabids</taxon>
        <taxon>Fagales</taxon>
        <taxon>Myricaceae</taxon>
        <taxon>Morella</taxon>
    </lineage>
</organism>
<comment type="similarity">
    <text evidence="1">Belongs to the leguminous lectin family.</text>
</comment>
<evidence type="ECO:0000259" key="4">
    <source>
        <dbReference type="Pfam" id="PF00139"/>
    </source>
</evidence>
<evidence type="ECO:0000256" key="1">
    <source>
        <dbReference type="ARBA" id="ARBA00007606"/>
    </source>
</evidence>
<dbReference type="CDD" id="cd06899">
    <property type="entry name" value="lectin_legume_LecRK_Arcelin_ConA"/>
    <property type="match status" value="1"/>
</dbReference>
<dbReference type="PIRSF" id="PIRSF002690">
    <property type="entry name" value="L-type_lectin_plant"/>
    <property type="match status" value="1"/>
</dbReference>
<feature type="signal peptide" evidence="3">
    <location>
        <begin position="1"/>
        <end position="27"/>
    </location>
</feature>
<keyword evidence="2" id="KW-0430">Lectin</keyword>
<dbReference type="InterPro" id="IPR019825">
    <property type="entry name" value="Lectin_legB_Mn/Ca_BS"/>
</dbReference>
<sequence length="305" mass="33765">MVFHPTKLLLLYAKISPLLFLMPPCATQLLFNYSDFSGTNAKNIVLTGNATFLGPFIQLTPDAPDNWGRATYLETMRLWNEETEDLVSFTTTFSFIISSEGKANYSDGLTFFLASPGFPSPKPTDGAGLGLVSRIQLGDWKLLAQNKFVAVEFDTFRNDAWDPPAPVREPVVININSIRFQKSTAWYTKTKEDRTYSATISYNSSTQILNVTFTGFNSDNTPMQQHLSSRVNLRQTLPALVEFGFSSSTGLISELHVLCSWSFESGLQKSARPYKNEAEGSMRKLVAGLILAGCILINGSGSFVF</sequence>
<dbReference type="InterPro" id="IPR050258">
    <property type="entry name" value="Leguminous_Lectin"/>
</dbReference>
<feature type="domain" description="Legume lectin" evidence="4">
    <location>
        <begin position="30"/>
        <end position="270"/>
    </location>
</feature>
<dbReference type="EMBL" id="RXIC02000025">
    <property type="protein sequence ID" value="KAB1206567.1"/>
    <property type="molecule type" value="Genomic_DNA"/>
</dbReference>
<comment type="caution">
    <text evidence="5">The sequence shown here is derived from an EMBL/GenBank/DDBJ whole genome shotgun (WGS) entry which is preliminary data.</text>
</comment>
<protein>
    <submittedName>
        <fullName evidence="5">Lectin</fullName>
    </submittedName>
</protein>
<evidence type="ECO:0000256" key="2">
    <source>
        <dbReference type="ARBA" id="ARBA00022734"/>
    </source>
</evidence>